<feature type="repeat" description="TPR" evidence="3">
    <location>
        <begin position="683"/>
        <end position="716"/>
    </location>
</feature>
<dbReference type="Pfam" id="PF03496">
    <property type="entry name" value="ADPrib_exo_Tox"/>
    <property type="match status" value="1"/>
</dbReference>
<evidence type="ECO:0000313" key="5">
    <source>
        <dbReference type="EMBL" id="CAF1359465.1"/>
    </source>
</evidence>
<sequence length="778" mass="90622">MDRWNNKQNRKTNSTNCCFSPLLCVGTKISLIDRKENSLPPAVSYITTGGYNITLPMSKLYKLDVWGPYLVGYPGDDRPRRINKENITLIWFDSNMSQDQDVLLEHLRTINDFSLIYTDLDTCINCLKSIDTEKIICVTTNLDSIQILSFANSLTQLDSIFIYDNENTPIENSLSNHPKFAGRFSTWEMLETNLKKTIACLLRHIELFTFYDRHQIATQNVTKKKVEFFWTQLFNDMIHRLPHDQKAKEQMINACRDYYRGNKTVLNKIDEFANTYNVKDCIRWYTKDTFVYKLIHKALRTEDMEQLYTFRYFITDLSKSLNQEFGKLRNNTSSLILYRGATMSCDEFNILKTNIGFLISTNSYFSTSQLQEIAEIYVGSNDSTSVGVLFEVECDLTKNIIIADVADLSEIPDEAECLFNLGTTFEIVSIQEKNQYFLVKMKATDEQQTVVNDFIQQSREEIEDESLPIVFGILLNKMGLYDKCIRYFKNLLQDSHERNVSRIHFHVADAYDNNDEYDMALKHLQIAYKLVNNRRDKAGLKEQIYIWLYTSIVLNHMEIFDKSLKYSKKALIGFQQIHGRINHRDIASCLFCMGQSYFGLSGFGCNKTRSAQDFLIKSFEYQQQVLTMQQACLPSDHADIAITLGELSNLFYHLHDQQTSLEYNKKSLDIQKQHLPSDHLSLATSLRNMATSYYEQDDLDTALDYFQQCLIIQRKRLPPMHMEIARTERNIAKILGDKGEVEEAMKHLREGLPFSQGLFNEEKINFLYKTYKKTTKYD</sequence>
<proteinExistence type="predicted"/>
<evidence type="ECO:0000256" key="3">
    <source>
        <dbReference type="PROSITE-ProRule" id="PRU00339"/>
    </source>
</evidence>
<accession>A0A815HWL1</accession>
<dbReference type="AlphaFoldDB" id="A0A815HWL1"/>
<dbReference type="InterPro" id="IPR003540">
    <property type="entry name" value="ADP-ribosyltransferase"/>
</dbReference>
<gene>
    <name evidence="5" type="ORF">JYZ213_LOCUS35497</name>
    <name evidence="6" type="ORF">OXD698_LOCUS38548</name>
</gene>
<evidence type="ECO:0000259" key="4">
    <source>
        <dbReference type="Pfam" id="PF03496"/>
    </source>
</evidence>
<dbReference type="SUPFAM" id="SSF56399">
    <property type="entry name" value="ADP-ribosylation"/>
    <property type="match status" value="1"/>
</dbReference>
<dbReference type="PANTHER" id="PTHR45641:SF19">
    <property type="entry name" value="NEPHROCYSTIN-3"/>
    <property type="match status" value="1"/>
</dbReference>
<dbReference type="InterPro" id="IPR019734">
    <property type="entry name" value="TPR_rpt"/>
</dbReference>
<comment type="caution">
    <text evidence="5">The sequence shown here is derived from an EMBL/GenBank/DDBJ whole genome shotgun (WGS) entry which is preliminary data.</text>
</comment>
<dbReference type="GO" id="GO:0005576">
    <property type="term" value="C:extracellular region"/>
    <property type="evidence" value="ECO:0007669"/>
    <property type="project" value="InterPro"/>
</dbReference>
<dbReference type="Gene3D" id="3.90.176.10">
    <property type="entry name" value="Toxin ADP-ribosyltransferase, Chain A, domain 1"/>
    <property type="match status" value="1"/>
</dbReference>
<dbReference type="Proteomes" id="UP000663845">
    <property type="component" value="Unassembled WGS sequence"/>
</dbReference>
<keyword evidence="1" id="KW-0677">Repeat</keyword>
<dbReference type="PROSITE" id="PS50005">
    <property type="entry name" value="TPR"/>
    <property type="match status" value="1"/>
</dbReference>
<protein>
    <recommendedName>
        <fullName evidence="4">ADP ribosyltransferase domain-containing protein</fullName>
    </recommendedName>
</protein>
<organism evidence="5 7">
    <name type="scientific">Adineta steineri</name>
    <dbReference type="NCBI Taxonomy" id="433720"/>
    <lineage>
        <taxon>Eukaryota</taxon>
        <taxon>Metazoa</taxon>
        <taxon>Spiralia</taxon>
        <taxon>Gnathifera</taxon>
        <taxon>Rotifera</taxon>
        <taxon>Eurotatoria</taxon>
        <taxon>Bdelloidea</taxon>
        <taxon>Adinetida</taxon>
        <taxon>Adinetidae</taxon>
        <taxon>Adineta</taxon>
    </lineage>
</organism>
<dbReference type="InterPro" id="IPR011990">
    <property type="entry name" value="TPR-like_helical_dom_sf"/>
</dbReference>
<dbReference type="Gene3D" id="1.25.40.10">
    <property type="entry name" value="Tetratricopeptide repeat domain"/>
    <property type="match status" value="2"/>
</dbReference>
<evidence type="ECO:0000313" key="6">
    <source>
        <dbReference type="EMBL" id="CAF4159834.1"/>
    </source>
</evidence>
<dbReference type="EMBL" id="CAJNOG010000793">
    <property type="protein sequence ID" value="CAF1359465.1"/>
    <property type="molecule type" value="Genomic_DNA"/>
</dbReference>
<feature type="domain" description="ADP ribosyltransferase" evidence="4">
    <location>
        <begin position="275"/>
        <end position="435"/>
    </location>
</feature>
<dbReference type="PANTHER" id="PTHR45641">
    <property type="entry name" value="TETRATRICOPEPTIDE REPEAT PROTEIN (AFU_ORTHOLOGUE AFUA_6G03870)"/>
    <property type="match status" value="1"/>
</dbReference>
<dbReference type="PROSITE" id="PS51996">
    <property type="entry name" value="TR_MART"/>
    <property type="match status" value="1"/>
</dbReference>
<dbReference type="Proteomes" id="UP000663844">
    <property type="component" value="Unassembled WGS sequence"/>
</dbReference>
<dbReference type="SMART" id="SM00028">
    <property type="entry name" value="TPR"/>
    <property type="match status" value="4"/>
</dbReference>
<name>A0A815HWL1_9BILA</name>
<reference evidence="5" key="1">
    <citation type="submission" date="2021-02" db="EMBL/GenBank/DDBJ databases">
        <authorList>
            <person name="Nowell W R."/>
        </authorList>
    </citation>
    <scope>NUCLEOTIDE SEQUENCE</scope>
</reference>
<evidence type="ECO:0000256" key="1">
    <source>
        <dbReference type="ARBA" id="ARBA00022737"/>
    </source>
</evidence>
<dbReference type="Pfam" id="PF13424">
    <property type="entry name" value="TPR_12"/>
    <property type="match status" value="1"/>
</dbReference>
<evidence type="ECO:0000313" key="7">
    <source>
        <dbReference type="Proteomes" id="UP000663845"/>
    </source>
</evidence>
<dbReference type="EMBL" id="CAJOAZ010007311">
    <property type="protein sequence ID" value="CAF4159834.1"/>
    <property type="molecule type" value="Genomic_DNA"/>
</dbReference>
<evidence type="ECO:0000256" key="2">
    <source>
        <dbReference type="ARBA" id="ARBA00022803"/>
    </source>
</evidence>
<dbReference type="SUPFAM" id="SSF48452">
    <property type="entry name" value="TPR-like"/>
    <property type="match status" value="2"/>
</dbReference>
<keyword evidence="2 3" id="KW-0802">TPR repeat</keyword>